<dbReference type="GeneID" id="29673811"/>
<evidence type="ECO:0000256" key="9">
    <source>
        <dbReference type="ARBA" id="ARBA00023204"/>
    </source>
</evidence>
<dbReference type="InterPro" id="IPR011257">
    <property type="entry name" value="DNA_glycosylase"/>
</dbReference>
<keyword evidence="10 12" id="KW-0456">Lyase</keyword>
<evidence type="ECO:0000256" key="2">
    <source>
        <dbReference type="ARBA" id="ARBA00022485"/>
    </source>
</evidence>
<dbReference type="FunFam" id="1.10.340.30:FF:000001">
    <property type="entry name" value="Endonuclease III"/>
    <property type="match status" value="1"/>
</dbReference>
<comment type="catalytic activity">
    <reaction evidence="12">
        <text>2'-deoxyribonucleotide-(2'-deoxyribose 5'-phosphate)-2'-deoxyribonucleotide-DNA = a 3'-end 2'-deoxyribonucleotide-(2,3-dehydro-2,3-deoxyribose 5'-phosphate)-DNA + a 5'-end 5'-phospho-2'-deoxyribonucleoside-DNA + H(+)</text>
        <dbReference type="Rhea" id="RHEA:66592"/>
        <dbReference type="Rhea" id="RHEA-COMP:13180"/>
        <dbReference type="Rhea" id="RHEA-COMP:16897"/>
        <dbReference type="Rhea" id="RHEA-COMP:17067"/>
        <dbReference type="ChEBI" id="CHEBI:15378"/>
        <dbReference type="ChEBI" id="CHEBI:136412"/>
        <dbReference type="ChEBI" id="CHEBI:157695"/>
        <dbReference type="ChEBI" id="CHEBI:167181"/>
        <dbReference type="EC" id="4.2.99.18"/>
    </reaction>
</comment>
<comment type="similarity">
    <text evidence="1 12">Belongs to the Nth/MutY family.</text>
</comment>
<dbReference type="EC" id="4.2.99.18" evidence="12"/>
<evidence type="ECO:0000256" key="8">
    <source>
        <dbReference type="ARBA" id="ARBA00023125"/>
    </source>
</evidence>
<dbReference type="SUPFAM" id="SSF48150">
    <property type="entry name" value="DNA-glycosylase"/>
    <property type="match status" value="1"/>
</dbReference>
<sequence>MTKKDRVKQVLEALRNKFKNPKIALNYNNEYQLMVAVILSAQCTDKRVNIVTEEFFKVIEKPEDMEKLSLEEVERYIKSTGFYKNKALNLKANAKILIEKYNGVLPRTMEELIKLPGVGRKTANVLLGDLWGIREGIVVDTHVRRLSNLIGFVDNDNVEIIERELMKIIPKKYWYEYSHFLILHGRDKCIARRPKCHECEIKHLCKYNEKNKEKE</sequence>
<evidence type="ECO:0000256" key="6">
    <source>
        <dbReference type="ARBA" id="ARBA00023004"/>
    </source>
</evidence>
<dbReference type="InterPro" id="IPR000445">
    <property type="entry name" value="HhH_motif"/>
</dbReference>
<dbReference type="InterPro" id="IPR003651">
    <property type="entry name" value="Endonuclease3_FeS-loop_motif"/>
</dbReference>
<reference evidence="14 15" key="1">
    <citation type="journal article" date="2009" name="Stand. Genomic Sci.">
        <title>Complete genome sequence of Streptobacillus moniliformis type strain (9901T).</title>
        <authorList>
            <person name="Nolan M."/>
            <person name="Gronow S."/>
            <person name="Lapidus A."/>
            <person name="Ivanova N."/>
            <person name="Copeland A."/>
            <person name="Lucas S."/>
            <person name="Del Rio T.G."/>
            <person name="Chen F."/>
            <person name="Tice H."/>
            <person name="Pitluck S."/>
            <person name="Cheng J.F."/>
            <person name="Sims D."/>
            <person name="Meincke L."/>
            <person name="Bruce D."/>
            <person name="Goodwin L."/>
            <person name="Brettin T."/>
            <person name="Han C."/>
            <person name="Detter J.C."/>
            <person name="Ovchinikova G."/>
            <person name="Pati A."/>
            <person name="Mavromatis K."/>
            <person name="Mikhailova N."/>
            <person name="Chen A."/>
            <person name="Palaniappan K."/>
            <person name="Land M."/>
            <person name="Hauser L."/>
            <person name="Chang Y.J."/>
            <person name="Jeffries C.D."/>
            <person name="Rohde M."/>
            <person name="Sproer C."/>
            <person name="Goker M."/>
            <person name="Bristow J."/>
            <person name="Eisen J.A."/>
            <person name="Markowitz V."/>
            <person name="Hugenholtz P."/>
            <person name="Kyrpides N.C."/>
            <person name="Klenk H.P."/>
            <person name="Chain P."/>
        </authorList>
    </citation>
    <scope>NUCLEOTIDE SEQUENCE [LARGE SCALE GENOMIC DNA]</scope>
    <source>
        <strain evidence="15">ATCC 14647 / DSM 12112 / NCTC 10651 / 9901</strain>
    </source>
</reference>
<keyword evidence="4 12" id="KW-0227">DNA damage</keyword>
<name>D1AXF4_STRM9</name>
<dbReference type="GO" id="GO:0019104">
    <property type="term" value="F:DNA N-glycosylase activity"/>
    <property type="evidence" value="ECO:0007669"/>
    <property type="project" value="UniProtKB-UniRule"/>
</dbReference>
<feature type="binding site" evidence="12">
    <location>
        <position position="189"/>
    </location>
    <ligand>
        <name>[4Fe-4S] cluster</name>
        <dbReference type="ChEBI" id="CHEBI:49883"/>
    </ligand>
</feature>
<dbReference type="FunFam" id="1.10.1670.10:FF:000001">
    <property type="entry name" value="Endonuclease III"/>
    <property type="match status" value="1"/>
</dbReference>
<evidence type="ECO:0000313" key="14">
    <source>
        <dbReference type="EMBL" id="ACZ00980.1"/>
    </source>
</evidence>
<dbReference type="GO" id="GO:0051539">
    <property type="term" value="F:4 iron, 4 sulfur cluster binding"/>
    <property type="evidence" value="ECO:0007669"/>
    <property type="project" value="UniProtKB-UniRule"/>
</dbReference>
<comment type="function">
    <text evidence="12">DNA repair enzyme that has both DNA N-glycosylase activity and AP-lyase activity. The DNA N-glycosylase activity releases various damaged pyrimidines from DNA by cleaving the N-glycosidic bond, leaving an AP (apurinic/apyrimidinic) site. The AP-lyase activity cleaves the phosphodiester bond 3' to the AP site by a beta-elimination, leaving a 3'-terminal unsaturated sugar and a product with a terminal 5'-phosphate.</text>
</comment>
<evidence type="ECO:0000256" key="10">
    <source>
        <dbReference type="ARBA" id="ARBA00023239"/>
    </source>
</evidence>
<evidence type="ECO:0000313" key="15">
    <source>
        <dbReference type="Proteomes" id="UP000002072"/>
    </source>
</evidence>
<feature type="binding site" evidence="12">
    <location>
        <position position="196"/>
    </location>
    <ligand>
        <name>[4Fe-4S] cluster</name>
        <dbReference type="ChEBI" id="CHEBI:49883"/>
    </ligand>
</feature>
<evidence type="ECO:0000256" key="3">
    <source>
        <dbReference type="ARBA" id="ARBA00022723"/>
    </source>
</evidence>
<evidence type="ECO:0000256" key="5">
    <source>
        <dbReference type="ARBA" id="ARBA00022801"/>
    </source>
</evidence>
<evidence type="ECO:0000256" key="12">
    <source>
        <dbReference type="HAMAP-Rule" id="MF_00942"/>
    </source>
</evidence>
<dbReference type="KEGG" id="smf:Smon_0500"/>
<keyword evidence="6 12" id="KW-0408">Iron</keyword>
<dbReference type="PIRSF" id="PIRSF001435">
    <property type="entry name" value="Nth"/>
    <property type="match status" value="1"/>
</dbReference>
<keyword evidence="8 12" id="KW-0238">DNA-binding</keyword>
<keyword evidence="14" id="KW-0255">Endonuclease</keyword>
<dbReference type="InterPro" id="IPR004035">
    <property type="entry name" value="Endouclease-III_FeS-bd_BS"/>
</dbReference>
<dbReference type="GO" id="GO:0140078">
    <property type="term" value="F:class I DNA-(apurinic or apyrimidinic site) endonuclease activity"/>
    <property type="evidence" value="ECO:0007669"/>
    <property type="project" value="UniProtKB-EC"/>
</dbReference>
<keyword evidence="2 12" id="KW-0004">4Fe-4S</keyword>
<keyword evidence="14" id="KW-0540">Nuclease</keyword>
<dbReference type="Proteomes" id="UP000002072">
    <property type="component" value="Chromosome"/>
</dbReference>
<keyword evidence="7 12" id="KW-0411">Iron-sulfur</keyword>
<protein>
    <recommendedName>
        <fullName evidence="12">Endonuclease III</fullName>
        <ecNumber evidence="12">4.2.99.18</ecNumber>
    </recommendedName>
    <alternativeName>
        <fullName evidence="12">DNA-(apurinic or apyrimidinic site) lyase</fullName>
    </alternativeName>
</protein>
<dbReference type="InterPro" id="IPR004036">
    <property type="entry name" value="Endonuclease-III-like_CS2"/>
</dbReference>
<dbReference type="GO" id="GO:0046872">
    <property type="term" value="F:metal ion binding"/>
    <property type="evidence" value="ECO:0007669"/>
    <property type="project" value="UniProtKB-KW"/>
</dbReference>
<gene>
    <name evidence="12" type="primary">nth</name>
    <name evidence="14" type="ordered locus">Smon_0500</name>
</gene>
<organism evidence="14 15">
    <name type="scientific">Streptobacillus moniliformis (strain ATCC 14647 / DSM 12112 / NCTC 10651 / 9901)</name>
    <dbReference type="NCBI Taxonomy" id="519441"/>
    <lineage>
        <taxon>Bacteria</taxon>
        <taxon>Fusobacteriati</taxon>
        <taxon>Fusobacteriota</taxon>
        <taxon>Fusobacteriia</taxon>
        <taxon>Fusobacteriales</taxon>
        <taxon>Leptotrichiaceae</taxon>
        <taxon>Streptobacillus</taxon>
    </lineage>
</organism>
<dbReference type="PROSITE" id="PS01155">
    <property type="entry name" value="ENDONUCLEASE_III_2"/>
    <property type="match status" value="1"/>
</dbReference>
<dbReference type="OrthoDB" id="9800977at2"/>
<dbReference type="GO" id="GO:0006285">
    <property type="term" value="P:base-excision repair, AP site formation"/>
    <property type="evidence" value="ECO:0007669"/>
    <property type="project" value="TreeGrafter"/>
</dbReference>
<dbReference type="NCBIfam" id="TIGR01083">
    <property type="entry name" value="nth"/>
    <property type="match status" value="1"/>
</dbReference>
<dbReference type="EMBL" id="CP001779">
    <property type="protein sequence ID" value="ACZ00980.1"/>
    <property type="molecule type" value="Genomic_DNA"/>
</dbReference>
<dbReference type="InterPro" id="IPR023170">
    <property type="entry name" value="HhH_base_excis_C"/>
</dbReference>
<dbReference type="Gene3D" id="1.10.340.30">
    <property type="entry name" value="Hypothetical protein, domain 2"/>
    <property type="match status" value="1"/>
</dbReference>
<evidence type="ECO:0000256" key="1">
    <source>
        <dbReference type="ARBA" id="ARBA00008343"/>
    </source>
</evidence>
<dbReference type="RefSeq" id="WP_012858537.1">
    <property type="nucleotide sequence ID" value="NC_013515.1"/>
</dbReference>
<evidence type="ECO:0000256" key="4">
    <source>
        <dbReference type="ARBA" id="ARBA00022763"/>
    </source>
</evidence>
<proteinExistence type="inferred from homology"/>
<dbReference type="PANTHER" id="PTHR10359:SF18">
    <property type="entry name" value="ENDONUCLEASE III"/>
    <property type="match status" value="1"/>
</dbReference>
<keyword evidence="15" id="KW-1185">Reference proteome</keyword>
<dbReference type="HAMAP" id="MF_00942">
    <property type="entry name" value="Nth"/>
    <property type="match status" value="1"/>
</dbReference>
<dbReference type="InterPro" id="IPR005759">
    <property type="entry name" value="Nth"/>
</dbReference>
<evidence type="ECO:0000259" key="13">
    <source>
        <dbReference type="SMART" id="SM00478"/>
    </source>
</evidence>
<dbReference type="SMART" id="SM00478">
    <property type="entry name" value="ENDO3c"/>
    <property type="match status" value="1"/>
</dbReference>
<dbReference type="CDD" id="cd00056">
    <property type="entry name" value="ENDO3c"/>
    <property type="match status" value="1"/>
</dbReference>
<dbReference type="GO" id="GO:0003677">
    <property type="term" value="F:DNA binding"/>
    <property type="evidence" value="ECO:0007669"/>
    <property type="project" value="UniProtKB-UniRule"/>
</dbReference>
<feature type="binding site" evidence="12">
    <location>
        <position position="205"/>
    </location>
    <ligand>
        <name>[4Fe-4S] cluster</name>
        <dbReference type="ChEBI" id="CHEBI:49883"/>
    </ligand>
</feature>
<keyword evidence="9 12" id="KW-0234">DNA repair</keyword>
<comment type="cofactor">
    <cofactor evidence="12">
        <name>[4Fe-4S] cluster</name>
        <dbReference type="ChEBI" id="CHEBI:49883"/>
    </cofactor>
    <text evidence="12">Binds 1 [4Fe-4S] cluster.</text>
</comment>
<feature type="binding site" evidence="12">
    <location>
        <position position="199"/>
    </location>
    <ligand>
        <name>[4Fe-4S] cluster</name>
        <dbReference type="ChEBI" id="CHEBI:49883"/>
    </ligand>
</feature>
<dbReference type="AlphaFoldDB" id="D1AXF4"/>
<keyword evidence="11 12" id="KW-0326">Glycosidase</keyword>
<dbReference type="PANTHER" id="PTHR10359">
    <property type="entry name" value="A/G-SPECIFIC ADENINE GLYCOSYLASE/ENDONUCLEASE III"/>
    <property type="match status" value="1"/>
</dbReference>
<keyword evidence="3 12" id="KW-0479">Metal-binding</keyword>
<dbReference type="Pfam" id="PF10576">
    <property type="entry name" value="EndIII_4Fe-2S"/>
    <property type="match status" value="1"/>
</dbReference>
<keyword evidence="5 12" id="KW-0378">Hydrolase</keyword>
<dbReference type="Pfam" id="PF00730">
    <property type="entry name" value="HhH-GPD"/>
    <property type="match status" value="1"/>
</dbReference>
<dbReference type="HOGENOM" id="CLU_012862_3_4_0"/>
<evidence type="ECO:0000256" key="11">
    <source>
        <dbReference type="ARBA" id="ARBA00023295"/>
    </source>
</evidence>
<dbReference type="InterPro" id="IPR003265">
    <property type="entry name" value="HhH-GPD_domain"/>
</dbReference>
<accession>D1AXF4</accession>
<dbReference type="Pfam" id="PF00633">
    <property type="entry name" value="HHH"/>
    <property type="match status" value="1"/>
</dbReference>
<dbReference type="Gene3D" id="1.10.1670.10">
    <property type="entry name" value="Helix-hairpin-Helix base-excision DNA repair enzymes (C-terminal)"/>
    <property type="match status" value="1"/>
</dbReference>
<dbReference type="eggNOG" id="COG0177">
    <property type="taxonomic scope" value="Bacteria"/>
</dbReference>
<dbReference type="STRING" id="519441.Smon_0500"/>
<evidence type="ECO:0000256" key="7">
    <source>
        <dbReference type="ARBA" id="ARBA00023014"/>
    </source>
</evidence>
<dbReference type="PROSITE" id="PS00764">
    <property type="entry name" value="ENDONUCLEASE_III_1"/>
    <property type="match status" value="1"/>
</dbReference>
<feature type="domain" description="HhH-GPD" evidence="13">
    <location>
        <begin position="39"/>
        <end position="187"/>
    </location>
</feature>